<name>A0A381XK84_9ZZZZ</name>
<organism evidence="1">
    <name type="scientific">marine metagenome</name>
    <dbReference type="NCBI Taxonomy" id="408172"/>
    <lineage>
        <taxon>unclassified sequences</taxon>
        <taxon>metagenomes</taxon>
        <taxon>ecological metagenomes</taxon>
    </lineage>
</organism>
<protein>
    <submittedName>
        <fullName evidence="1">Uncharacterized protein</fullName>
    </submittedName>
</protein>
<dbReference type="AlphaFoldDB" id="A0A381XK84"/>
<accession>A0A381XK84</accession>
<gene>
    <name evidence="1" type="ORF">METZ01_LOCUS117874</name>
</gene>
<reference evidence="1" key="1">
    <citation type="submission" date="2018-05" db="EMBL/GenBank/DDBJ databases">
        <authorList>
            <person name="Lanie J.A."/>
            <person name="Ng W.-L."/>
            <person name="Kazmierczak K.M."/>
            <person name="Andrzejewski T.M."/>
            <person name="Davidsen T.M."/>
            <person name="Wayne K.J."/>
            <person name="Tettelin H."/>
            <person name="Glass J.I."/>
            <person name="Rusch D."/>
            <person name="Podicherti R."/>
            <person name="Tsui H.-C.T."/>
            <person name="Winkler M.E."/>
        </authorList>
    </citation>
    <scope>NUCLEOTIDE SEQUENCE</scope>
</reference>
<sequence>MADVMEGAKGRQLIKQVNLMHTIYRTLSNDQTGPEQIIIFSTRIVERLRRG</sequence>
<evidence type="ECO:0000313" key="1">
    <source>
        <dbReference type="EMBL" id="SVA65020.1"/>
    </source>
</evidence>
<proteinExistence type="predicted"/>
<dbReference type="EMBL" id="UINC01015441">
    <property type="protein sequence ID" value="SVA65020.1"/>
    <property type="molecule type" value="Genomic_DNA"/>
</dbReference>